<dbReference type="PANTHER" id="PTHR24329:SF545">
    <property type="entry name" value="HOMEOBOX PROTEIN ESX1"/>
    <property type="match status" value="1"/>
</dbReference>
<dbReference type="SUPFAM" id="SSF46689">
    <property type="entry name" value="Homeodomain-like"/>
    <property type="match status" value="1"/>
</dbReference>
<keyword evidence="2" id="KW-0539">Nucleus</keyword>
<organism evidence="5 6">
    <name type="scientific">Camelus dromedarius</name>
    <name type="common">Dromedary</name>
    <name type="synonym">Arabian camel</name>
    <dbReference type="NCBI Taxonomy" id="9838"/>
    <lineage>
        <taxon>Eukaryota</taxon>
        <taxon>Metazoa</taxon>
        <taxon>Chordata</taxon>
        <taxon>Craniata</taxon>
        <taxon>Vertebrata</taxon>
        <taxon>Euteleostomi</taxon>
        <taxon>Mammalia</taxon>
        <taxon>Eutheria</taxon>
        <taxon>Laurasiatheria</taxon>
        <taxon>Artiodactyla</taxon>
        <taxon>Tylopoda</taxon>
        <taxon>Camelidae</taxon>
        <taxon>Camelus</taxon>
    </lineage>
</organism>
<evidence type="ECO:0000259" key="4">
    <source>
        <dbReference type="Pfam" id="PF00046"/>
    </source>
</evidence>
<comment type="subcellular location">
    <subcellularLocation>
        <location evidence="1 2">Nucleus</location>
    </subcellularLocation>
</comment>
<protein>
    <submittedName>
        <fullName evidence="5">Homeobox protein ESX1</fullName>
    </submittedName>
</protein>
<dbReference type="AlphaFoldDB" id="A0A5N4C288"/>
<dbReference type="Gene3D" id="1.10.10.60">
    <property type="entry name" value="Homeodomain-like"/>
    <property type="match status" value="1"/>
</dbReference>
<dbReference type="GO" id="GO:0000977">
    <property type="term" value="F:RNA polymerase II transcription regulatory region sequence-specific DNA binding"/>
    <property type="evidence" value="ECO:0007669"/>
    <property type="project" value="TreeGrafter"/>
</dbReference>
<feature type="compositionally biased region" description="Low complexity" evidence="3">
    <location>
        <begin position="69"/>
        <end position="83"/>
    </location>
</feature>
<feature type="region of interest" description="Disordered" evidence="3">
    <location>
        <begin position="1"/>
        <end position="29"/>
    </location>
</feature>
<dbReference type="Proteomes" id="UP000299084">
    <property type="component" value="Unassembled WGS sequence"/>
</dbReference>
<dbReference type="InterPro" id="IPR050649">
    <property type="entry name" value="Paired_Homeobox_TFs"/>
</dbReference>
<feature type="region of interest" description="Disordered" evidence="3">
    <location>
        <begin position="45"/>
        <end position="93"/>
    </location>
</feature>
<evidence type="ECO:0000256" key="1">
    <source>
        <dbReference type="ARBA" id="ARBA00004123"/>
    </source>
</evidence>
<feature type="domain" description="Homeobox" evidence="4">
    <location>
        <begin position="91"/>
        <end position="120"/>
    </location>
</feature>
<proteinExistence type="predicted"/>
<keyword evidence="2 5" id="KW-0371">Homeobox</keyword>
<evidence type="ECO:0000256" key="3">
    <source>
        <dbReference type="SAM" id="MobiDB-lite"/>
    </source>
</evidence>
<dbReference type="PANTHER" id="PTHR24329">
    <property type="entry name" value="HOMEOBOX PROTEIN ARISTALESS"/>
    <property type="match status" value="1"/>
</dbReference>
<sequence length="120" mass="13070">MEELNDVTPPVLSEVVNGEGAEGTGAEPEPEVAAVAAAAAANYIGSAEPRPLDDENREGGGSDDDLEPPEQQVEVAPPAAEEPQVAERKQRRNRTAFTQLQLREMENLFRRVQYPDVFAR</sequence>
<name>A0A5N4C288_CAMDR</name>
<feature type="compositionally biased region" description="Basic and acidic residues" evidence="3">
    <location>
        <begin position="50"/>
        <end position="60"/>
    </location>
</feature>
<keyword evidence="6" id="KW-1185">Reference proteome</keyword>
<evidence type="ECO:0000313" key="5">
    <source>
        <dbReference type="EMBL" id="KAB1252784.1"/>
    </source>
</evidence>
<gene>
    <name evidence="5" type="ORF">Cadr_000002900</name>
</gene>
<dbReference type="GO" id="GO:0005634">
    <property type="term" value="C:nucleus"/>
    <property type="evidence" value="ECO:0007669"/>
    <property type="project" value="UniProtKB-SubCell"/>
</dbReference>
<dbReference type="InterPro" id="IPR001356">
    <property type="entry name" value="HD"/>
</dbReference>
<comment type="caution">
    <text evidence="5">The sequence shown here is derived from an EMBL/GenBank/DDBJ whole genome shotgun (WGS) entry which is preliminary data.</text>
</comment>
<reference evidence="5 6" key="1">
    <citation type="journal article" date="2019" name="Mol. Ecol. Resour.">
        <title>Improving Illumina assemblies with Hi-C and long reads: an example with the North African dromedary.</title>
        <authorList>
            <person name="Elbers J.P."/>
            <person name="Rogers M.F."/>
            <person name="Perelman P.L."/>
            <person name="Proskuryakova A.A."/>
            <person name="Serdyukova N.A."/>
            <person name="Johnson W.E."/>
            <person name="Horin P."/>
            <person name="Corander J."/>
            <person name="Murphy D."/>
            <person name="Burger P.A."/>
        </authorList>
    </citation>
    <scope>NUCLEOTIDE SEQUENCE [LARGE SCALE GENOMIC DNA]</scope>
    <source>
        <strain evidence="5">Drom800</strain>
        <tissue evidence="5">Blood</tissue>
    </source>
</reference>
<evidence type="ECO:0000256" key="2">
    <source>
        <dbReference type="RuleBase" id="RU000682"/>
    </source>
</evidence>
<accession>A0A5N4C288</accession>
<feature type="compositionally biased region" description="Low complexity" evidence="3">
    <location>
        <begin position="14"/>
        <end position="29"/>
    </location>
</feature>
<dbReference type="InterPro" id="IPR009057">
    <property type="entry name" value="Homeodomain-like_sf"/>
</dbReference>
<dbReference type="EMBL" id="JWIN03000037">
    <property type="protein sequence ID" value="KAB1252784.1"/>
    <property type="molecule type" value="Genomic_DNA"/>
</dbReference>
<dbReference type="GO" id="GO:0000981">
    <property type="term" value="F:DNA-binding transcription factor activity, RNA polymerase II-specific"/>
    <property type="evidence" value="ECO:0007669"/>
    <property type="project" value="TreeGrafter"/>
</dbReference>
<keyword evidence="2 5" id="KW-0238">DNA-binding</keyword>
<dbReference type="Pfam" id="PF00046">
    <property type="entry name" value="Homeodomain"/>
    <property type="match status" value="1"/>
</dbReference>
<evidence type="ECO:0000313" key="6">
    <source>
        <dbReference type="Proteomes" id="UP000299084"/>
    </source>
</evidence>